<protein>
    <submittedName>
        <fullName evidence="1">Uncharacterized protein</fullName>
    </submittedName>
</protein>
<proteinExistence type="predicted"/>
<accession>A0ACB9BQP0</accession>
<reference evidence="2" key="1">
    <citation type="journal article" date="2022" name="Mol. Ecol. Resour.">
        <title>The genomes of chicory, endive, great burdock and yacon provide insights into Asteraceae palaeo-polyploidization history and plant inulin production.</title>
        <authorList>
            <person name="Fan W."/>
            <person name="Wang S."/>
            <person name="Wang H."/>
            <person name="Wang A."/>
            <person name="Jiang F."/>
            <person name="Liu H."/>
            <person name="Zhao H."/>
            <person name="Xu D."/>
            <person name="Zhang Y."/>
        </authorList>
    </citation>
    <scope>NUCLEOTIDE SEQUENCE [LARGE SCALE GENOMIC DNA]</scope>
    <source>
        <strain evidence="2">cv. Punajuju</strain>
    </source>
</reference>
<evidence type="ECO:0000313" key="2">
    <source>
        <dbReference type="Proteomes" id="UP001055811"/>
    </source>
</evidence>
<keyword evidence="2" id="KW-1185">Reference proteome</keyword>
<name>A0ACB9BQP0_CICIN</name>
<gene>
    <name evidence="1" type="ORF">L2E82_36097</name>
</gene>
<dbReference type="Proteomes" id="UP001055811">
    <property type="component" value="Linkage Group LG06"/>
</dbReference>
<sequence>MGDRRQADRGEGSHTSSRGSEPHVLRNDEAEPNPPPPQPVTMEAIQFLINNLRTELRQDVHNIIDSRMGEPSAQSSQEVSKKTTEEATTGGNKTEEKGCSFKSFMACKPPEYHGSFEPKVTMRWVREIEQVIQASKCAEKDQVTFTSRQLKDDALVWWNTKYESLGKDVVYGWSWAEFVTCLKDKFCPTRDLEKLNEDFLTIKKGEMTVDEYTKKFCDMLPFVGESYPSERSRINRYVRGLPWNYELEVKKAETLDGAIIAARTVEDVGKRRKEEGPGFSDKRKAVSSSGNIKKKGKMSTSQSRQGSIKKCEKCGKKHGGECRAGSNACFNCGGFGHKAKDCKAKKASEVECFSCHQMGHYSFNCPNKGGETMVSTAQKKTEPQKVKTRAFQITREEAKETHDVVSGILLINSTPAYVLFDSGSTYSFVSHGFGARLKVPLELLDLVFEVEVADGKFVEVQHMYRDCELDINGKKFRLNLLPIGIKSFDVIIGMDWLGANDAKIACGQKRVSVKTLGAKVYVYGERRTHVPSIISVAKARRCIRKGCVSFLAYVMTEDKVKQTYKDIEVVKEFPEVFPDELPGLPPERQVEFRIDLVPGASPIARAPYRLAPTEMRELMSQLQELLDKGFIRPSSSPWGAPVLFVKKKDGSMRMCIDYRELNKITIKNRYPLPRIDDLFDQLQGADYFSKIDLRSGYHQVRVKESDVEKTAFRTRYGHYEFLVMPFGLTNAPAIFMDLMNRVCKPFLDRFVIVFIDDILIYSKNKEEHASHLRLVLETLKQEQLYAKFSKCEFWMREVQFLGHVVSIQGIKVDPAKVEAVMKWEPPKTPTEVRSFLGLAGYYRRFIQDFSRIAVPLTRLTRKEEQFRWQEEQERAFATLKEKLCNAPVLTLPDGTEDFEVYSDASHRGLGCVLMQRGKVIAYASRQLKDPEKRYTTHDLELAAIVFALKIWRHYLYGTKCKLFTDHKSLQYVFTQKELNMRQSRWLELISDYDCEIVYHPGKANLVADAPSRKVPEKRIKARSMRIELVSSIIEQIKAAQQKVEESGDLKDEKLGKDVQFVTNSQGLKTFRNRIWVPKTGGLRKLILNESHKSKYSIHPGSTKTYQDLKRQYWWPGMKKRITKYISKCVICAQVKAEHQVPYGDAQSLHIPAGKWEDVTMDLVVGLPRTRRGHDSIWVIVDRLTKSALFLAIKETTPLEQLAQLYSDEVLRRYGAPLSIVSDRDPRFTSNFWRALQDKMGTRIQLSTAYHPQTDGQSERTIQTLEDMLRSCVMEFGGSWDEHLPLVEFAYNNSDHSSIKMPPFEALYGRKCRTPLCWLEAGETKLTGPEIVRVTNEKIGIIQANMKAAQDRKKSYSNLKKRPYDLQEGDLVMIKVLPWKGVVRFGKRGKLSPRYIGPFKILKRVGLQAFKIELPPELSGIHDTFHVCYLKKYFGKEELVIPYTDLRVETPSKLIEEPEAILEMQTKKLRNKEIDLVLVKWKHPLGSNLTWETLAEMKKRYPNFTDYEKIPRTESA</sequence>
<reference evidence="1 2" key="2">
    <citation type="journal article" date="2022" name="Mol. Ecol. Resour.">
        <title>The genomes of chicory, endive, great burdock and yacon provide insights into Asteraceae paleo-polyploidization history and plant inulin production.</title>
        <authorList>
            <person name="Fan W."/>
            <person name="Wang S."/>
            <person name="Wang H."/>
            <person name="Wang A."/>
            <person name="Jiang F."/>
            <person name="Liu H."/>
            <person name="Zhao H."/>
            <person name="Xu D."/>
            <person name="Zhang Y."/>
        </authorList>
    </citation>
    <scope>NUCLEOTIDE SEQUENCE [LARGE SCALE GENOMIC DNA]</scope>
    <source>
        <strain evidence="2">cv. Punajuju</strain>
        <tissue evidence="1">Leaves</tissue>
    </source>
</reference>
<evidence type="ECO:0000313" key="1">
    <source>
        <dbReference type="EMBL" id="KAI3724325.1"/>
    </source>
</evidence>
<comment type="caution">
    <text evidence="1">The sequence shown here is derived from an EMBL/GenBank/DDBJ whole genome shotgun (WGS) entry which is preliminary data.</text>
</comment>
<organism evidence="1 2">
    <name type="scientific">Cichorium intybus</name>
    <name type="common">Chicory</name>
    <dbReference type="NCBI Taxonomy" id="13427"/>
    <lineage>
        <taxon>Eukaryota</taxon>
        <taxon>Viridiplantae</taxon>
        <taxon>Streptophyta</taxon>
        <taxon>Embryophyta</taxon>
        <taxon>Tracheophyta</taxon>
        <taxon>Spermatophyta</taxon>
        <taxon>Magnoliopsida</taxon>
        <taxon>eudicotyledons</taxon>
        <taxon>Gunneridae</taxon>
        <taxon>Pentapetalae</taxon>
        <taxon>asterids</taxon>
        <taxon>campanulids</taxon>
        <taxon>Asterales</taxon>
        <taxon>Asteraceae</taxon>
        <taxon>Cichorioideae</taxon>
        <taxon>Cichorieae</taxon>
        <taxon>Cichoriinae</taxon>
        <taxon>Cichorium</taxon>
    </lineage>
</organism>
<dbReference type="EMBL" id="CM042014">
    <property type="protein sequence ID" value="KAI3724325.1"/>
    <property type="molecule type" value="Genomic_DNA"/>
</dbReference>